<evidence type="ECO:0000313" key="1">
    <source>
        <dbReference type="EMBL" id="WWX25476.1"/>
    </source>
</evidence>
<dbReference type="RefSeq" id="WP_338737661.1">
    <property type="nucleotide sequence ID" value="NZ_CP146612.1"/>
</dbReference>
<evidence type="ECO:0000313" key="2">
    <source>
        <dbReference type="Proteomes" id="UP001375370"/>
    </source>
</evidence>
<proteinExistence type="predicted"/>
<dbReference type="Proteomes" id="UP001375370">
    <property type="component" value="Chromosome"/>
</dbReference>
<name>A0ABZ2J3W7_9CHLR</name>
<reference evidence="1 2" key="1">
    <citation type="submission" date="2024-03" db="EMBL/GenBank/DDBJ databases">
        <title>A Dehalogenimonas Isolated from Estuarine Sediments Dihaloeliminates Chlorinated Alkanes.</title>
        <authorList>
            <person name="Yang Y."/>
            <person name="Wang H."/>
        </authorList>
    </citation>
    <scope>NUCLEOTIDE SEQUENCE [LARGE SCALE GENOMIC DNA]</scope>
    <source>
        <strain evidence="1 2">W</strain>
    </source>
</reference>
<protein>
    <recommendedName>
        <fullName evidence="3">Alpha/beta hydrolase</fullName>
    </recommendedName>
</protein>
<accession>A0ABZ2J3W7</accession>
<dbReference type="EMBL" id="CP146612">
    <property type="protein sequence ID" value="WWX25476.1"/>
    <property type="molecule type" value="Genomic_DNA"/>
</dbReference>
<organism evidence="1 2">
    <name type="scientific">Candidatus Dehalogenimonas loeffleri</name>
    <dbReference type="NCBI Taxonomy" id="3127115"/>
    <lineage>
        <taxon>Bacteria</taxon>
        <taxon>Bacillati</taxon>
        <taxon>Chloroflexota</taxon>
        <taxon>Dehalococcoidia</taxon>
        <taxon>Dehalococcoidales</taxon>
        <taxon>Dehalococcoidaceae</taxon>
        <taxon>Dehalogenimonas</taxon>
    </lineage>
</organism>
<gene>
    <name evidence="1" type="ORF">V8247_00465</name>
</gene>
<keyword evidence="2" id="KW-1185">Reference proteome</keyword>
<sequence length="292" mass="32713">MIYLVLFAVAAVVLTALSWQVPEPGTMRQARNGAFLPAGSPLELPKGVRDDALATAIAAHRHDRKKQLRLATDMLATYRELLTTDVFVLFNSGGYGWSNLDKASGYATIIDAIEEKLVSDGCRVTVLSYQRAYRGVRGYVSEILNAGAKSIAKPKELALRLSFLRRHLPNLQILLTSESNGTVMSNQVMRLLPEDPRLYSLEFGPPFWYETFLNDRILSMRSNGKTPDAFSYGHWRRAITANIMALFGRSAQSPGSVLLYIGAPGHDYNWHDYPVIQESVSSFLDRHFKPFR</sequence>
<evidence type="ECO:0008006" key="3">
    <source>
        <dbReference type="Google" id="ProtNLM"/>
    </source>
</evidence>